<evidence type="ECO:0000313" key="2">
    <source>
        <dbReference type="Proteomes" id="UP000053097"/>
    </source>
</evidence>
<dbReference type="EMBL" id="KK107293">
    <property type="protein sequence ID" value="EZA53324.1"/>
    <property type="molecule type" value="Genomic_DNA"/>
</dbReference>
<reference evidence="1 2" key="1">
    <citation type="journal article" date="2014" name="Curr. Biol.">
        <title>The genome of the clonal raider ant Cerapachys biroi.</title>
        <authorList>
            <person name="Oxley P.R."/>
            <person name="Ji L."/>
            <person name="Fetter-Pruneda I."/>
            <person name="McKenzie S.K."/>
            <person name="Li C."/>
            <person name="Hu H."/>
            <person name="Zhang G."/>
            <person name="Kronauer D.J."/>
        </authorList>
    </citation>
    <scope>NUCLEOTIDE SEQUENCE [LARGE SCALE GENOMIC DNA]</scope>
</reference>
<evidence type="ECO:0000313" key="1">
    <source>
        <dbReference type="EMBL" id="EZA53324.1"/>
    </source>
</evidence>
<name>A0A026WE66_OOCBI</name>
<proteinExistence type="predicted"/>
<gene>
    <name evidence="1" type="ORF">X777_06403</name>
</gene>
<organism evidence="1 2">
    <name type="scientific">Ooceraea biroi</name>
    <name type="common">Clonal raider ant</name>
    <name type="synonym">Cerapachys biroi</name>
    <dbReference type="NCBI Taxonomy" id="2015173"/>
    <lineage>
        <taxon>Eukaryota</taxon>
        <taxon>Metazoa</taxon>
        <taxon>Ecdysozoa</taxon>
        <taxon>Arthropoda</taxon>
        <taxon>Hexapoda</taxon>
        <taxon>Insecta</taxon>
        <taxon>Pterygota</taxon>
        <taxon>Neoptera</taxon>
        <taxon>Endopterygota</taxon>
        <taxon>Hymenoptera</taxon>
        <taxon>Apocrita</taxon>
        <taxon>Aculeata</taxon>
        <taxon>Formicoidea</taxon>
        <taxon>Formicidae</taxon>
        <taxon>Dorylinae</taxon>
        <taxon>Ooceraea</taxon>
    </lineage>
</organism>
<keyword evidence="2" id="KW-1185">Reference proteome</keyword>
<accession>A0A026WE66</accession>
<dbReference type="AlphaFoldDB" id="A0A026WE66"/>
<dbReference type="Proteomes" id="UP000053097">
    <property type="component" value="Unassembled WGS sequence"/>
</dbReference>
<protein>
    <submittedName>
        <fullName evidence="1">Uncharacterized protein</fullName>
    </submittedName>
</protein>
<sequence>MMMTTTATAQDDVTSTGSPRIDSWASRFRLAEHSILRYHNIVS</sequence>